<proteinExistence type="predicted"/>
<dbReference type="PRINTS" id="PR00038">
    <property type="entry name" value="HTHLUXR"/>
</dbReference>
<dbReference type="InterPro" id="IPR036890">
    <property type="entry name" value="HATPase_C_sf"/>
</dbReference>
<dbReference type="SUPFAM" id="SSF52172">
    <property type="entry name" value="CheY-like"/>
    <property type="match status" value="1"/>
</dbReference>
<dbReference type="CDD" id="cd00082">
    <property type="entry name" value="HisKA"/>
    <property type="match status" value="1"/>
</dbReference>
<dbReference type="PROSITE" id="PS50109">
    <property type="entry name" value="HIS_KIN"/>
    <property type="match status" value="1"/>
</dbReference>
<evidence type="ECO:0000256" key="3">
    <source>
        <dbReference type="ARBA" id="ARBA00022553"/>
    </source>
</evidence>
<dbReference type="InterPro" id="IPR000014">
    <property type="entry name" value="PAS"/>
</dbReference>
<dbReference type="InterPro" id="IPR035965">
    <property type="entry name" value="PAS-like_dom_sf"/>
</dbReference>
<dbReference type="PROSITE" id="PS50043">
    <property type="entry name" value="HTH_LUXR_2"/>
    <property type="match status" value="1"/>
</dbReference>
<dbReference type="EMBL" id="JAELYA010000001">
    <property type="protein sequence ID" value="MBO3273887.1"/>
    <property type="molecule type" value="Genomic_DNA"/>
</dbReference>
<evidence type="ECO:0000259" key="9">
    <source>
        <dbReference type="PROSITE" id="PS50109"/>
    </source>
</evidence>
<keyword evidence="13" id="KW-1185">Reference proteome</keyword>
<reference evidence="12 13" key="1">
    <citation type="submission" date="2020-12" db="EMBL/GenBank/DDBJ databases">
        <title>Pseudomonas schmalbachii sp. nov. isolated from millipede gut.</title>
        <authorList>
            <person name="Shelomi M."/>
        </authorList>
    </citation>
    <scope>NUCLEOTIDE SEQUENCE [LARGE SCALE GENOMIC DNA]</scope>
    <source>
        <strain evidence="12 13">Milli4</strain>
    </source>
</reference>
<dbReference type="SUPFAM" id="SSF46894">
    <property type="entry name" value="C-terminal effector domain of the bipartite response regulators"/>
    <property type="match status" value="1"/>
</dbReference>
<keyword evidence="6" id="KW-0238">DNA-binding</keyword>
<dbReference type="PANTHER" id="PTHR43047">
    <property type="entry name" value="TWO-COMPONENT HISTIDINE PROTEIN KINASE"/>
    <property type="match status" value="1"/>
</dbReference>
<evidence type="ECO:0000256" key="1">
    <source>
        <dbReference type="ARBA" id="ARBA00000085"/>
    </source>
</evidence>
<dbReference type="InterPro" id="IPR058245">
    <property type="entry name" value="NreC/VraR/RcsB-like_REC"/>
</dbReference>
<dbReference type="SUPFAM" id="SSF55785">
    <property type="entry name" value="PYP-like sensor domain (PAS domain)"/>
    <property type="match status" value="1"/>
</dbReference>
<evidence type="ECO:0000256" key="6">
    <source>
        <dbReference type="ARBA" id="ARBA00023125"/>
    </source>
</evidence>
<dbReference type="SMART" id="SM00448">
    <property type="entry name" value="REC"/>
    <property type="match status" value="1"/>
</dbReference>
<evidence type="ECO:0000256" key="5">
    <source>
        <dbReference type="ARBA" id="ARBA00022777"/>
    </source>
</evidence>
<keyword evidence="3" id="KW-0597">Phosphoprotein</keyword>
<dbReference type="SUPFAM" id="SSF47384">
    <property type="entry name" value="Homodimeric domain of signal transducing histidine kinase"/>
    <property type="match status" value="1"/>
</dbReference>
<feature type="domain" description="HTH luxR-type" evidence="8">
    <location>
        <begin position="137"/>
        <end position="202"/>
    </location>
</feature>
<dbReference type="SMART" id="SM00421">
    <property type="entry name" value="HTH_LUXR"/>
    <property type="match status" value="1"/>
</dbReference>
<dbReference type="InterPro" id="IPR011006">
    <property type="entry name" value="CheY-like_superfamily"/>
</dbReference>
<evidence type="ECO:0000313" key="12">
    <source>
        <dbReference type="EMBL" id="MBO3273887.1"/>
    </source>
</evidence>
<protein>
    <recommendedName>
        <fullName evidence="2">histidine kinase</fullName>
        <ecNumber evidence="2">2.7.13.3</ecNumber>
    </recommendedName>
</protein>
<dbReference type="Proteomes" id="UP000669060">
    <property type="component" value="Unassembled WGS sequence"/>
</dbReference>
<dbReference type="SMART" id="SM00091">
    <property type="entry name" value="PAS"/>
    <property type="match status" value="1"/>
</dbReference>
<comment type="caution">
    <text evidence="7">Lacks conserved residue(s) required for the propagation of feature annotation.</text>
</comment>
<dbReference type="CDD" id="cd00130">
    <property type="entry name" value="PAS"/>
    <property type="match status" value="1"/>
</dbReference>
<dbReference type="CDD" id="cd17535">
    <property type="entry name" value="REC_NarL-like"/>
    <property type="match status" value="1"/>
</dbReference>
<dbReference type="Gene3D" id="3.40.50.2300">
    <property type="match status" value="1"/>
</dbReference>
<evidence type="ECO:0000256" key="4">
    <source>
        <dbReference type="ARBA" id="ARBA00022679"/>
    </source>
</evidence>
<feature type="domain" description="Histidine kinase" evidence="9">
    <location>
        <begin position="371"/>
        <end position="593"/>
    </location>
</feature>
<dbReference type="InterPro" id="IPR003661">
    <property type="entry name" value="HisK_dim/P_dom"/>
</dbReference>
<dbReference type="SMART" id="SM00388">
    <property type="entry name" value="HisKA"/>
    <property type="match status" value="1"/>
</dbReference>
<evidence type="ECO:0000313" key="13">
    <source>
        <dbReference type="Proteomes" id="UP000669060"/>
    </source>
</evidence>
<dbReference type="InterPro" id="IPR001789">
    <property type="entry name" value="Sig_transdc_resp-reg_receiver"/>
</dbReference>
<feature type="domain" description="Response regulatory" evidence="10">
    <location>
        <begin position="3"/>
        <end position="118"/>
    </location>
</feature>
<name>A0ABS3TJQ2_9PSED</name>
<dbReference type="Pfam" id="PF00196">
    <property type="entry name" value="GerE"/>
    <property type="match status" value="1"/>
</dbReference>
<dbReference type="PROSITE" id="PS50112">
    <property type="entry name" value="PAS"/>
    <property type="match status" value="1"/>
</dbReference>
<organism evidence="12 13">
    <name type="scientific">Pseudomonas schmalbachii</name>
    <dbReference type="NCBI Taxonomy" id="2816993"/>
    <lineage>
        <taxon>Bacteria</taxon>
        <taxon>Pseudomonadati</taxon>
        <taxon>Pseudomonadota</taxon>
        <taxon>Gammaproteobacteria</taxon>
        <taxon>Pseudomonadales</taxon>
        <taxon>Pseudomonadaceae</taxon>
        <taxon>Pseudomonas</taxon>
    </lineage>
</organism>
<evidence type="ECO:0000259" key="8">
    <source>
        <dbReference type="PROSITE" id="PS50043"/>
    </source>
</evidence>
<comment type="caution">
    <text evidence="12">The sequence shown here is derived from an EMBL/GenBank/DDBJ whole genome shotgun (WGS) entry which is preliminary data.</text>
</comment>
<dbReference type="Pfam" id="PF08448">
    <property type="entry name" value="PAS_4"/>
    <property type="match status" value="1"/>
</dbReference>
<dbReference type="Pfam" id="PF00072">
    <property type="entry name" value="Response_reg"/>
    <property type="match status" value="1"/>
</dbReference>
<dbReference type="SMART" id="SM00387">
    <property type="entry name" value="HATPase_c"/>
    <property type="match status" value="1"/>
</dbReference>
<keyword evidence="5" id="KW-0418">Kinase</keyword>
<dbReference type="SUPFAM" id="SSF55874">
    <property type="entry name" value="ATPase domain of HSP90 chaperone/DNA topoisomerase II/histidine kinase"/>
    <property type="match status" value="1"/>
</dbReference>
<dbReference type="InterPro" id="IPR005467">
    <property type="entry name" value="His_kinase_dom"/>
</dbReference>
<dbReference type="PROSITE" id="PS00622">
    <property type="entry name" value="HTH_LUXR_1"/>
    <property type="match status" value="1"/>
</dbReference>
<evidence type="ECO:0000256" key="7">
    <source>
        <dbReference type="PROSITE-ProRule" id="PRU00169"/>
    </source>
</evidence>
<evidence type="ECO:0000259" key="11">
    <source>
        <dbReference type="PROSITE" id="PS50112"/>
    </source>
</evidence>
<accession>A0ABS3TJQ2</accession>
<dbReference type="Gene3D" id="1.10.287.130">
    <property type="match status" value="1"/>
</dbReference>
<comment type="catalytic activity">
    <reaction evidence="1">
        <text>ATP + protein L-histidine = ADP + protein N-phospho-L-histidine.</text>
        <dbReference type="EC" id="2.7.13.3"/>
    </reaction>
</comment>
<gene>
    <name evidence="12" type="ORF">JFY56_01450</name>
</gene>
<dbReference type="Pfam" id="PF02518">
    <property type="entry name" value="HATPase_c"/>
    <property type="match status" value="1"/>
</dbReference>
<dbReference type="PRINTS" id="PR00344">
    <property type="entry name" value="BCTRLSENSOR"/>
</dbReference>
<dbReference type="InterPro" id="IPR000792">
    <property type="entry name" value="Tscrpt_reg_LuxR_C"/>
</dbReference>
<dbReference type="InterPro" id="IPR004358">
    <property type="entry name" value="Sig_transdc_His_kin-like_C"/>
</dbReference>
<dbReference type="PROSITE" id="PS50110">
    <property type="entry name" value="RESPONSE_REGULATORY"/>
    <property type="match status" value="1"/>
</dbReference>
<dbReference type="Gene3D" id="3.30.450.20">
    <property type="entry name" value="PAS domain"/>
    <property type="match status" value="1"/>
</dbReference>
<dbReference type="Gene3D" id="3.30.565.10">
    <property type="entry name" value="Histidine kinase-like ATPase, C-terminal domain"/>
    <property type="match status" value="1"/>
</dbReference>
<dbReference type="InterPro" id="IPR003594">
    <property type="entry name" value="HATPase_dom"/>
</dbReference>
<dbReference type="EC" id="2.7.13.3" evidence="2"/>
<feature type="domain" description="PAS" evidence="11">
    <location>
        <begin position="226"/>
        <end position="298"/>
    </location>
</feature>
<evidence type="ECO:0000256" key="2">
    <source>
        <dbReference type="ARBA" id="ARBA00012438"/>
    </source>
</evidence>
<dbReference type="InterPro" id="IPR013656">
    <property type="entry name" value="PAS_4"/>
</dbReference>
<evidence type="ECO:0000259" key="10">
    <source>
        <dbReference type="PROSITE" id="PS50110"/>
    </source>
</evidence>
<dbReference type="NCBIfam" id="TIGR00229">
    <property type="entry name" value="sensory_box"/>
    <property type="match status" value="1"/>
</dbReference>
<dbReference type="CDD" id="cd06170">
    <property type="entry name" value="LuxR_C_like"/>
    <property type="match status" value="1"/>
</dbReference>
<sequence>MSRILIVDEQPVTRHAVRLLMESEGHEVAGEADSGPQALQLARSLVPDLVILELSIPGLGGLEVIQRLIALEQGFNILVLTTRDSKYFAGRCLQAGARGFVSKQQDPHELKAAVKALLNGQSYFPGHVLKGVGQEQQSGAVQALSVRELTVLQLLARGFSNIAISEQLAISDKTVSTYKVRLMQKLQATSLVELVDIARRSGLIEAAGNEADAGQDASLEPGQREQLELLQKMIDAVPGTLVVRDTHGRLLICNQAFVDITGVSREELIGTRYTDLPSYSEEDGRAIQENYLQAVAQGIPTAFERVFDDRRLGRRVLTLWAKPLHDAEGKLIGMLCGSQNHSERDELLRELNDTAQRMEAEDRVRTAFAATMSREVRGVFRGISAMIDLALAQPVIDDTQREPLKVAYAMITRLQDLFSDLQDFSRLQAGRVHLVPQPQDLRSLLEACVAGYREQAQAKGLALELQVGRLQESRVWVDAKRLRQVLDNLLSNALKFTDSGGVVCRLNSTGCGKGQVEVTLEVEDSGIGIEESELEHLFEPFRQLPDQQRLLRGGSGLGLTLCHELLALMGGSIVLSSQPEQGTRATVRLVLPVAGV</sequence>
<keyword evidence="4" id="KW-0808">Transferase</keyword>
<dbReference type="InterPro" id="IPR016032">
    <property type="entry name" value="Sig_transdc_resp-reg_C-effctor"/>
</dbReference>
<dbReference type="InterPro" id="IPR036097">
    <property type="entry name" value="HisK_dim/P_sf"/>
</dbReference>